<name>A0ACB7YLV4_9ERIC</name>
<comment type="caution">
    <text evidence="1">The sequence shown here is derived from an EMBL/GenBank/DDBJ whole genome shotgun (WGS) entry which is preliminary data.</text>
</comment>
<gene>
    <name evidence="1" type="ORF">Vadar_010620</name>
</gene>
<reference evidence="1 2" key="1">
    <citation type="journal article" date="2021" name="Hortic Res">
        <title>High-quality reference genome and annotation aids understanding of berry development for evergreen blueberry (Vaccinium darrowii).</title>
        <authorList>
            <person name="Yu J."/>
            <person name="Hulse-Kemp A.M."/>
            <person name="Babiker E."/>
            <person name="Staton M."/>
        </authorList>
    </citation>
    <scope>NUCLEOTIDE SEQUENCE [LARGE SCALE GENOMIC DNA]</scope>
    <source>
        <strain evidence="2">cv. NJ 8807/NJ 8810</strain>
        <tissue evidence="1">Young leaf</tissue>
    </source>
</reference>
<sequence>MLMLVDCTNCRTPLQLPPGAHSIRCAVCQAVTRIAEQPRSAQPPSPPPPYASSSHQYYPQPPRPPSPYNHAPPGQPPSVHGHKRAVICGISYRYSRHELRGCINDAKCMKYLLINRFKFPESSILMLTEEEIDPYRLPTRHNIRMAMNWLVQGCQPGDSLVFHYSGHGSQQRNYTGDEITGYDETLCPLDFETQGMIIDSEINATIVRPLPRGVKLHAIIDACHSGTVLDLAVLCRMDRSGRYAWEDHRPRNGVWKGTSGGEAISFSGCDDDQTSADTAALSHVTSTGAMTFSFIQAIEQGQATTYGNILTHIRSTIRDADNNTSVGGGVVTSLLTMLLTGGSLGSGMRQEPQLTANEAFDVYSKPFSL</sequence>
<accession>A0ACB7YLV4</accession>
<organism evidence="1 2">
    <name type="scientific">Vaccinium darrowii</name>
    <dbReference type="NCBI Taxonomy" id="229202"/>
    <lineage>
        <taxon>Eukaryota</taxon>
        <taxon>Viridiplantae</taxon>
        <taxon>Streptophyta</taxon>
        <taxon>Embryophyta</taxon>
        <taxon>Tracheophyta</taxon>
        <taxon>Spermatophyta</taxon>
        <taxon>Magnoliopsida</taxon>
        <taxon>eudicotyledons</taxon>
        <taxon>Gunneridae</taxon>
        <taxon>Pentapetalae</taxon>
        <taxon>asterids</taxon>
        <taxon>Ericales</taxon>
        <taxon>Ericaceae</taxon>
        <taxon>Vaccinioideae</taxon>
        <taxon>Vaccinieae</taxon>
        <taxon>Vaccinium</taxon>
    </lineage>
</organism>
<dbReference type="Proteomes" id="UP000828048">
    <property type="component" value="Chromosome 11"/>
</dbReference>
<keyword evidence="2" id="KW-1185">Reference proteome</keyword>
<proteinExistence type="predicted"/>
<protein>
    <submittedName>
        <fullName evidence="1">Uncharacterized protein</fullName>
    </submittedName>
</protein>
<dbReference type="EMBL" id="CM037161">
    <property type="protein sequence ID" value="KAH7854142.1"/>
    <property type="molecule type" value="Genomic_DNA"/>
</dbReference>
<evidence type="ECO:0000313" key="1">
    <source>
        <dbReference type="EMBL" id="KAH7854142.1"/>
    </source>
</evidence>
<evidence type="ECO:0000313" key="2">
    <source>
        <dbReference type="Proteomes" id="UP000828048"/>
    </source>
</evidence>